<dbReference type="InterPro" id="IPR000276">
    <property type="entry name" value="GPCR_Rhodpsn"/>
</dbReference>
<evidence type="ECO:0000256" key="2">
    <source>
        <dbReference type="ARBA" id="ARBA00022692"/>
    </source>
</evidence>
<feature type="transmembrane region" description="Helical" evidence="9">
    <location>
        <begin position="441"/>
        <end position="462"/>
    </location>
</feature>
<keyword evidence="3 9" id="KW-1133">Transmembrane helix</keyword>
<dbReference type="EMBL" id="CALNXI010000001">
    <property type="protein sequence ID" value="CAH3013592.1"/>
    <property type="molecule type" value="Genomic_DNA"/>
</dbReference>
<feature type="transmembrane region" description="Helical" evidence="9">
    <location>
        <begin position="195"/>
        <end position="217"/>
    </location>
</feature>
<evidence type="ECO:0000256" key="6">
    <source>
        <dbReference type="ARBA" id="ARBA00023170"/>
    </source>
</evidence>
<feature type="transmembrane region" description="Helical" evidence="9">
    <location>
        <begin position="348"/>
        <end position="373"/>
    </location>
</feature>
<comment type="similarity">
    <text evidence="8">Belongs to the G-protein coupled receptor 1 family.</text>
</comment>
<dbReference type="Pfam" id="PF00001">
    <property type="entry name" value="7tm_1"/>
    <property type="match status" value="1"/>
</dbReference>
<dbReference type="Proteomes" id="UP001159427">
    <property type="component" value="Unassembled WGS sequence"/>
</dbReference>
<evidence type="ECO:0000256" key="4">
    <source>
        <dbReference type="ARBA" id="ARBA00023040"/>
    </source>
</evidence>
<evidence type="ECO:0000256" key="8">
    <source>
        <dbReference type="RuleBase" id="RU000688"/>
    </source>
</evidence>
<gene>
    <name evidence="11" type="ORF">PEVE_00000019</name>
</gene>
<reference evidence="11 12" key="1">
    <citation type="submission" date="2022-05" db="EMBL/GenBank/DDBJ databases">
        <authorList>
            <consortium name="Genoscope - CEA"/>
            <person name="William W."/>
        </authorList>
    </citation>
    <scope>NUCLEOTIDE SEQUENCE [LARGE SCALE GENOMIC DNA]</scope>
</reference>
<feature type="domain" description="G-protein coupled receptors family 1 profile" evidence="10">
    <location>
        <begin position="207"/>
        <end position="459"/>
    </location>
</feature>
<dbReference type="InterPro" id="IPR050125">
    <property type="entry name" value="GPCR_opsins"/>
</dbReference>
<evidence type="ECO:0000256" key="9">
    <source>
        <dbReference type="SAM" id="Phobius"/>
    </source>
</evidence>
<feature type="transmembrane region" description="Helical" evidence="9">
    <location>
        <begin position="19"/>
        <end position="40"/>
    </location>
</feature>
<proteinExistence type="inferred from homology"/>
<keyword evidence="7 8" id="KW-0807">Transducer</keyword>
<keyword evidence="6 8" id="KW-0675">Receptor</keyword>
<dbReference type="CDD" id="cd00637">
    <property type="entry name" value="7tm_classA_rhodopsin-like"/>
    <property type="match status" value="2"/>
</dbReference>
<evidence type="ECO:0000259" key="10">
    <source>
        <dbReference type="PROSITE" id="PS50262"/>
    </source>
</evidence>
<comment type="caution">
    <text evidence="11">The sequence shown here is derived from an EMBL/GenBank/DDBJ whole genome shotgun (WGS) entry which is preliminary data.</text>
</comment>
<feature type="transmembrane region" description="Helical" evidence="9">
    <location>
        <begin position="308"/>
        <end position="328"/>
    </location>
</feature>
<accession>A0ABN8L941</accession>
<evidence type="ECO:0000256" key="5">
    <source>
        <dbReference type="ARBA" id="ARBA00023136"/>
    </source>
</evidence>
<name>A0ABN8L941_9CNID</name>
<comment type="subcellular location">
    <subcellularLocation>
        <location evidence="1">Membrane</location>
        <topology evidence="1">Multi-pass membrane protein</topology>
    </subcellularLocation>
</comment>
<dbReference type="PROSITE" id="PS50262">
    <property type="entry name" value="G_PROTEIN_RECEP_F1_2"/>
    <property type="match status" value="2"/>
</dbReference>
<feature type="domain" description="G-protein coupled receptors family 1 profile" evidence="10">
    <location>
        <begin position="1"/>
        <end position="111"/>
    </location>
</feature>
<dbReference type="InterPro" id="IPR017452">
    <property type="entry name" value="GPCR_Rhodpsn_7TM"/>
</dbReference>
<dbReference type="PROSITE" id="PS00237">
    <property type="entry name" value="G_PROTEIN_RECEP_F1_1"/>
    <property type="match status" value="1"/>
</dbReference>
<dbReference type="PANTHER" id="PTHR24240">
    <property type="entry name" value="OPSIN"/>
    <property type="match status" value="1"/>
</dbReference>
<evidence type="ECO:0000256" key="3">
    <source>
        <dbReference type="ARBA" id="ARBA00022989"/>
    </source>
</evidence>
<evidence type="ECO:0000256" key="7">
    <source>
        <dbReference type="ARBA" id="ARBA00023224"/>
    </source>
</evidence>
<feature type="transmembrane region" description="Helical" evidence="9">
    <location>
        <begin position="266"/>
        <end position="287"/>
    </location>
</feature>
<evidence type="ECO:0000313" key="11">
    <source>
        <dbReference type="EMBL" id="CAH3013592.1"/>
    </source>
</evidence>
<keyword evidence="12" id="KW-1185">Reference proteome</keyword>
<keyword evidence="5 9" id="KW-0472">Membrane</keyword>
<keyword evidence="2 8" id="KW-0812">Transmembrane</keyword>
<feature type="transmembrane region" description="Helical" evidence="9">
    <location>
        <begin position="94"/>
        <end position="114"/>
    </location>
</feature>
<evidence type="ECO:0000256" key="1">
    <source>
        <dbReference type="ARBA" id="ARBA00004141"/>
    </source>
</evidence>
<organism evidence="11 12">
    <name type="scientific">Porites evermanni</name>
    <dbReference type="NCBI Taxonomy" id="104178"/>
    <lineage>
        <taxon>Eukaryota</taxon>
        <taxon>Metazoa</taxon>
        <taxon>Cnidaria</taxon>
        <taxon>Anthozoa</taxon>
        <taxon>Hexacorallia</taxon>
        <taxon>Scleractinia</taxon>
        <taxon>Fungiina</taxon>
        <taxon>Poritidae</taxon>
        <taxon>Porites</taxon>
    </lineage>
</organism>
<dbReference type="Gene3D" id="1.20.1070.10">
    <property type="entry name" value="Rhodopsin 7-helix transmembrane proteins"/>
    <property type="match status" value="2"/>
</dbReference>
<dbReference type="PRINTS" id="PR00237">
    <property type="entry name" value="GPCRRHODOPSN"/>
</dbReference>
<keyword evidence="4 8" id="KW-0297">G-protein coupled receptor</keyword>
<evidence type="ECO:0000313" key="12">
    <source>
        <dbReference type="Proteomes" id="UP001159427"/>
    </source>
</evidence>
<feature type="transmembrane region" description="Helical" evidence="9">
    <location>
        <begin position="403"/>
        <end position="421"/>
    </location>
</feature>
<dbReference type="SUPFAM" id="SSF81321">
    <property type="entry name" value="Family A G protein-coupled receptor-like"/>
    <property type="match status" value="2"/>
</dbReference>
<protein>
    <recommendedName>
        <fullName evidence="10">G-protein coupled receptors family 1 profile domain-containing protein</fullName>
    </recommendedName>
</protein>
<sequence length="638" mass="73718">MIFHASKFFCYPPIDNSAFVAYCLLLYLGIPSTIILYCYLRVFQTVRSHSNNFHRPGNPVIMANVEEIKVARTLFVTVMIFSLCRWSFPREAYLTYTYLALISSAINPLIYGVLNKNFRKEYHKLFYRRCCRSHRQAVVQPLTLNTETQNSGIEERVERLAKMWLYQLSCNKKQLAEMLTELQSRSRAQVILESVFLILILSFLLAGNFMTLLVMLLNHRRRTITNMLVASLAVTDLCLGVFASSPLGPVVLVTSKWPFNDWICQFEGYTCITLAAASIHTLVLMAVNRFFIIVKPSKYRRYFTKKKTIIMILMSWLYSMCAPLPYFLSGKKMVFHPSKFFCYLRIDSGAFGAAFLVAVYVGIPSCIIFYCYLRIFKTIRSHNDNLHLPDNGINSVNVEEIKVARTLFMIVVCFNLCWAPVLLIDIVDTIHGRYTFPREAYVAYTFLANISSALNPLIYGVLNKNFRNDYIKVLSCRCCCAQAAVEPKGLLGSANVLEIKPLRVPNLSRDVISYEDSEWDWCVFFSGGVCSKFVNQVSNSTTTIDDAELKSKEYKVNEVKETENKWKRKRMHGQYVREKEVQCERKIEARKPDIVFIDKKEKEVVIIDVAIRVDYRVKDKELEKLEKYQLLKDEIAKV</sequence>
<feature type="non-terminal residue" evidence="11">
    <location>
        <position position="638"/>
    </location>
</feature>